<gene>
    <name evidence="13" type="ORF">QJS10_CPB12g00709</name>
</gene>
<keyword evidence="10" id="KW-0119">Carbohydrate metabolism</keyword>
<evidence type="ECO:0000256" key="8">
    <source>
        <dbReference type="ARBA" id="ARBA00023180"/>
    </source>
</evidence>
<evidence type="ECO:0000256" key="4">
    <source>
        <dbReference type="ARBA" id="ARBA00022679"/>
    </source>
</evidence>
<keyword evidence="5 12" id="KW-0812">Transmembrane</keyword>
<keyword evidence="9" id="KW-0294">Fucose metabolism</keyword>
<keyword evidence="7 12" id="KW-0472">Membrane</keyword>
<keyword evidence="6 12" id="KW-1133">Transmembrane helix</keyword>
<dbReference type="Pfam" id="PF10250">
    <property type="entry name" value="O-FucT"/>
    <property type="match status" value="1"/>
</dbReference>
<comment type="caution">
    <text evidence="13">The sequence shown here is derived from an EMBL/GenBank/DDBJ whole genome shotgun (WGS) entry which is preliminary data.</text>
</comment>
<dbReference type="InterPro" id="IPR052272">
    <property type="entry name" value="GT106_glycosyltransferase"/>
</dbReference>
<dbReference type="InterPro" id="IPR024709">
    <property type="entry name" value="FucosylTrfase_pln"/>
</dbReference>
<protein>
    <recommendedName>
        <fullName evidence="11">O-fucosyltransferase family protein</fullName>
    </recommendedName>
</protein>
<name>A0AAV9DKJ0_ACOCL</name>
<dbReference type="Proteomes" id="UP001180020">
    <property type="component" value="Unassembled WGS sequence"/>
</dbReference>
<evidence type="ECO:0000313" key="13">
    <source>
        <dbReference type="EMBL" id="KAK1301633.1"/>
    </source>
</evidence>
<evidence type="ECO:0000313" key="14">
    <source>
        <dbReference type="Proteomes" id="UP001180020"/>
    </source>
</evidence>
<dbReference type="PIRSF" id="PIRSF009360">
    <property type="entry name" value="UCP009360"/>
    <property type="match status" value="1"/>
</dbReference>
<proteinExistence type="inferred from homology"/>
<evidence type="ECO:0000256" key="10">
    <source>
        <dbReference type="ARBA" id="ARBA00023277"/>
    </source>
</evidence>
<keyword evidence="4" id="KW-0808">Transferase</keyword>
<dbReference type="EMBL" id="JAUJYO010000012">
    <property type="protein sequence ID" value="KAK1301633.1"/>
    <property type="molecule type" value="Genomic_DNA"/>
</dbReference>
<accession>A0AAV9DKJ0</accession>
<dbReference type="PANTHER" id="PTHR31933">
    <property type="entry name" value="O-FUCOSYLTRANSFERASE 2-RELATED"/>
    <property type="match status" value="1"/>
</dbReference>
<evidence type="ECO:0000256" key="1">
    <source>
        <dbReference type="ARBA" id="ARBA00004167"/>
    </source>
</evidence>
<organism evidence="13 14">
    <name type="scientific">Acorus calamus</name>
    <name type="common">Sweet flag</name>
    <dbReference type="NCBI Taxonomy" id="4465"/>
    <lineage>
        <taxon>Eukaryota</taxon>
        <taxon>Viridiplantae</taxon>
        <taxon>Streptophyta</taxon>
        <taxon>Embryophyta</taxon>
        <taxon>Tracheophyta</taxon>
        <taxon>Spermatophyta</taxon>
        <taxon>Magnoliopsida</taxon>
        <taxon>Liliopsida</taxon>
        <taxon>Acoraceae</taxon>
        <taxon>Acorus</taxon>
    </lineage>
</organism>
<dbReference type="InterPro" id="IPR019378">
    <property type="entry name" value="GDP-Fuc_O-FucTrfase"/>
</dbReference>
<dbReference type="GO" id="GO:0016757">
    <property type="term" value="F:glycosyltransferase activity"/>
    <property type="evidence" value="ECO:0007669"/>
    <property type="project" value="UniProtKB-KW"/>
</dbReference>
<dbReference type="GO" id="GO:0016020">
    <property type="term" value="C:membrane"/>
    <property type="evidence" value="ECO:0007669"/>
    <property type="project" value="UniProtKB-SubCell"/>
</dbReference>
<evidence type="ECO:0000256" key="11">
    <source>
        <dbReference type="ARBA" id="ARBA00030350"/>
    </source>
</evidence>
<comment type="similarity">
    <text evidence="2">Belongs to the glycosyltransferase GT106 family.</text>
</comment>
<keyword evidence="14" id="KW-1185">Reference proteome</keyword>
<keyword evidence="3" id="KW-0328">Glycosyltransferase</keyword>
<reference evidence="13" key="2">
    <citation type="submission" date="2023-06" db="EMBL/GenBank/DDBJ databases">
        <authorList>
            <person name="Ma L."/>
            <person name="Liu K.-W."/>
            <person name="Li Z."/>
            <person name="Hsiao Y.-Y."/>
            <person name="Qi Y."/>
            <person name="Fu T."/>
            <person name="Tang G."/>
            <person name="Zhang D."/>
            <person name="Sun W.-H."/>
            <person name="Liu D.-K."/>
            <person name="Li Y."/>
            <person name="Chen G.-Z."/>
            <person name="Liu X.-D."/>
            <person name="Liao X.-Y."/>
            <person name="Jiang Y.-T."/>
            <person name="Yu X."/>
            <person name="Hao Y."/>
            <person name="Huang J."/>
            <person name="Zhao X.-W."/>
            <person name="Ke S."/>
            <person name="Chen Y.-Y."/>
            <person name="Wu W.-L."/>
            <person name="Hsu J.-L."/>
            <person name="Lin Y.-F."/>
            <person name="Huang M.-D."/>
            <person name="Li C.-Y."/>
            <person name="Huang L."/>
            <person name="Wang Z.-W."/>
            <person name="Zhao X."/>
            <person name="Zhong W.-Y."/>
            <person name="Peng D.-H."/>
            <person name="Ahmad S."/>
            <person name="Lan S."/>
            <person name="Zhang J.-S."/>
            <person name="Tsai W.-C."/>
            <person name="Van De Peer Y."/>
            <person name="Liu Z.-J."/>
        </authorList>
    </citation>
    <scope>NUCLEOTIDE SEQUENCE</scope>
    <source>
        <strain evidence="13">CP</strain>
        <tissue evidence="13">Leaves</tissue>
    </source>
</reference>
<evidence type="ECO:0000256" key="6">
    <source>
        <dbReference type="ARBA" id="ARBA00022989"/>
    </source>
</evidence>
<dbReference type="GO" id="GO:0006004">
    <property type="term" value="P:fucose metabolic process"/>
    <property type="evidence" value="ECO:0007669"/>
    <property type="project" value="UniProtKB-KW"/>
</dbReference>
<sequence length="576" mass="65331">MGKSMDPKQFIQNKNYQSRFYDAGVLHGVKSVSKGVSLSGRRRAFVFRHLRLIAFLFGLMGAFFMLDSLMFSLIHRLHFRNCQSEEETTEFQVENYGSIYNKEPEIIMYDQLLQMAADALEQNTSQIDRSSLWEEPLQQKSIWKPCADKQKLYQGHAAKKTGFIMVSANGGLNQQRVAVCNSVAVAALLNATLVIPKFLYSSVWKDSSQFGDIYQEEYFMNILKDDVNIVKELPSHLQALDIEAVGSLITDKDIMKEATPDHFIQNILPLLLRNGVVHFLGFGNRLAFDPLPSNIQFVPRIQELGSLLVRRIRRYDARQSLLDKQLLGEYLPSVPLKGYNGSNGPPNYLALHLRFEMDMVAYSLCGFGGGEREQNELQAYREIHFPTLVMRMKNKSVSPADLRKDGRCPLTPEEAALVLAALGFNHGTYIYLAGSDIYGGVSRMLPFSKLYPNLVTKEDLLSQSELEPFRNFSSQMAALDFIACATADVFAITDSGSQLSSLVSGYRVYYGEGRAPTLRPNKKRLASIMSENSTIEWFEFEERVRKMIEEAQRVRPRGRGRSIYKQPRSPECMCKT</sequence>
<comment type="subcellular location">
    <subcellularLocation>
        <location evidence="1">Membrane</location>
        <topology evidence="1">Single-pass membrane protein</topology>
    </subcellularLocation>
</comment>
<reference evidence="13" key="1">
    <citation type="journal article" date="2023" name="Nat. Commun.">
        <title>Diploid and tetraploid genomes of Acorus and the evolution of monocots.</title>
        <authorList>
            <person name="Ma L."/>
            <person name="Liu K.W."/>
            <person name="Li Z."/>
            <person name="Hsiao Y.Y."/>
            <person name="Qi Y."/>
            <person name="Fu T."/>
            <person name="Tang G.D."/>
            <person name="Zhang D."/>
            <person name="Sun W.H."/>
            <person name="Liu D.K."/>
            <person name="Li Y."/>
            <person name="Chen G.Z."/>
            <person name="Liu X.D."/>
            <person name="Liao X.Y."/>
            <person name="Jiang Y.T."/>
            <person name="Yu X."/>
            <person name="Hao Y."/>
            <person name="Huang J."/>
            <person name="Zhao X.W."/>
            <person name="Ke S."/>
            <person name="Chen Y.Y."/>
            <person name="Wu W.L."/>
            <person name="Hsu J.L."/>
            <person name="Lin Y.F."/>
            <person name="Huang M.D."/>
            <person name="Li C.Y."/>
            <person name="Huang L."/>
            <person name="Wang Z.W."/>
            <person name="Zhao X."/>
            <person name="Zhong W.Y."/>
            <person name="Peng D.H."/>
            <person name="Ahmad S."/>
            <person name="Lan S."/>
            <person name="Zhang J.S."/>
            <person name="Tsai W.C."/>
            <person name="Van de Peer Y."/>
            <person name="Liu Z.J."/>
        </authorList>
    </citation>
    <scope>NUCLEOTIDE SEQUENCE</scope>
    <source>
        <strain evidence="13">CP</strain>
    </source>
</reference>
<evidence type="ECO:0000256" key="9">
    <source>
        <dbReference type="ARBA" id="ARBA00023253"/>
    </source>
</evidence>
<dbReference type="AlphaFoldDB" id="A0AAV9DKJ0"/>
<dbReference type="CDD" id="cd11299">
    <property type="entry name" value="O-FucT_plant"/>
    <property type="match status" value="1"/>
</dbReference>
<keyword evidence="8" id="KW-0325">Glycoprotein</keyword>
<evidence type="ECO:0000256" key="5">
    <source>
        <dbReference type="ARBA" id="ARBA00022692"/>
    </source>
</evidence>
<evidence type="ECO:0000256" key="3">
    <source>
        <dbReference type="ARBA" id="ARBA00022676"/>
    </source>
</evidence>
<evidence type="ECO:0000256" key="2">
    <source>
        <dbReference type="ARBA" id="ARBA00007737"/>
    </source>
</evidence>
<evidence type="ECO:0000256" key="7">
    <source>
        <dbReference type="ARBA" id="ARBA00023136"/>
    </source>
</evidence>
<dbReference type="PANTHER" id="PTHR31933:SF4">
    <property type="entry name" value="O-FUCOSYLTRANSFERASE 8"/>
    <property type="match status" value="1"/>
</dbReference>
<evidence type="ECO:0000256" key="12">
    <source>
        <dbReference type="SAM" id="Phobius"/>
    </source>
</evidence>
<feature type="transmembrane region" description="Helical" evidence="12">
    <location>
        <begin position="52"/>
        <end position="74"/>
    </location>
</feature>